<feature type="compositionally biased region" description="Acidic residues" evidence="10">
    <location>
        <begin position="608"/>
        <end position="629"/>
    </location>
</feature>
<dbReference type="PRINTS" id="PR00081">
    <property type="entry name" value="GDHRDH"/>
</dbReference>
<dbReference type="EMBL" id="KZ819284">
    <property type="protein sequence ID" value="PWO00917.1"/>
    <property type="molecule type" value="Genomic_DNA"/>
</dbReference>
<dbReference type="AlphaFoldDB" id="A0A316ZI22"/>
<name>A0A316ZI22_9BASI</name>
<keyword evidence="4" id="KW-0276">Fatty acid metabolism</keyword>
<dbReference type="OrthoDB" id="3592703at2759"/>
<feature type="region of interest" description="Disordered" evidence="10">
    <location>
        <begin position="605"/>
        <end position="637"/>
    </location>
</feature>
<dbReference type="CDD" id="cd05353">
    <property type="entry name" value="hydroxyacyl-CoA-like_DH_SDR_c-like"/>
    <property type="match status" value="2"/>
</dbReference>
<dbReference type="RefSeq" id="XP_025601195.1">
    <property type="nucleotide sequence ID" value="XM_025741468.1"/>
</dbReference>
<dbReference type="CDD" id="cd03448">
    <property type="entry name" value="HDE_HSD"/>
    <property type="match status" value="1"/>
</dbReference>
<feature type="region of interest" description="Disordered" evidence="10">
    <location>
        <begin position="777"/>
        <end position="807"/>
    </location>
</feature>
<keyword evidence="6" id="KW-0560">Oxidoreductase</keyword>
<dbReference type="GO" id="GO:0016491">
    <property type="term" value="F:oxidoreductase activity"/>
    <property type="evidence" value="ECO:0007669"/>
    <property type="project" value="UniProtKB-KW"/>
</dbReference>
<evidence type="ECO:0000256" key="4">
    <source>
        <dbReference type="ARBA" id="ARBA00022832"/>
    </source>
</evidence>
<keyword evidence="9" id="KW-0456">Lyase</keyword>
<proteinExistence type="inferred from homology"/>
<dbReference type="Pfam" id="PF01575">
    <property type="entry name" value="MaoC_dehydratas"/>
    <property type="match status" value="1"/>
</dbReference>
<accession>A0A316ZI22</accession>
<evidence type="ECO:0000256" key="8">
    <source>
        <dbReference type="ARBA" id="ARBA00023140"/>
    </source>
</evidence>
<dbReference type="UniPathway" id="UPA00659"/>
<dbReference type="Proteomes" id="UP000245946">
    <property type="component" value="Unassembled WGS sequence"/>
</dbReference>
<evidence type="ECO:0000256" key="6">
    <source>
        <dbReference type="ARBA" id="ARBA00023002"/>
    </source>
</evidence>
<dbReference type="Pfam" id="PF00106">
    <property type="entry name" value="adh_short"/>
    <property type="match status" value="2"/>
</dbReference>
<evidence type="ECO:0000256" key="3">
    <source>
        <dbReference type="ARBA" id="ARBA00006484"/>
    </source>
</evidence>
<dbReference type="InterPro" id="IPR002539">
    <property type="entry name" value="MaoC-like_dom"/>
</dbReference>
<dbReference type="GO" id="GO:0006635">
    <property type="term" value="P:fatty acid beta-oxidation"/>
    <property type="evidence" value="ECO:0007669"/>
    <property type="project" value="UniProtKB-UniPathway"/>
</dbReference>
<reference evidence="12 13" key="1">
    <citation type="journal article" date="2018" name="Mol. Biol. Evol.">
        <title>Broad Genomic Sampling Reveals a Smut Pathogenic Ancestry of the Fungal Clade Ustilaginomycotina.</title>
        <authorList>
            <person name="Kijpornyongpan T."/>
            <person name="Mondo S.J."/>
            <person name="Barry K."/>
            <person name="Sandor L."/>
            <person name="Lee J."/>
            <person name="Lipzen A."/>
            <person name="Pangilinan J."/>
            <person name="LaButti K."/>
            <person name="Hainaut M."/>
            <person name="Henrissat B."/>
            <person name="Grigoriev I.V."/>
            <person name="Spatafora J.W."/>
            <person name="Aime M.C."/>
        </authorList>
    </citation>
    <scope>NUCLEOTIDE SEQUENCE [LARGE SCALE GENOMIC DNA]</scope>
    <source>
        <strain evidence="12 13">MCA 4186</strain>
    </source>
</reference>
<evidence type="ECO:0000256" key="9">
    <source>
        <dbReference type="ARBA" id="ARBA00023239"/>
    </source>
</evidence>
<comment type="similarity">
    <text evidence="3">Belongs to the short-chain dehydrogenases/reductases (SDR) family.</text>
</comment>
<dbReference type="GeneID" id="37269012"/>
<evidence type="ECO:0000313" key="12">
    <source>
        <dbReference type="EMBL" id="PWO00917.1"/>
    </source>
</evidence>
<keyword evidence="8" id="KW-0576">Peroxisome</keyword>
<keyword evidence="13" id="KW-1185">Reference proteome</keyword>
<evidence type="ECO:0000259" key="11">
    <source>
        <dbReference type="SMART" id="SM00822"/>
    </source>
</evidence>
<dbReference type="InterPro" id="IPR036291">
    <property type="entry name" value="NAD(P)-bd_dom_sf"/>
</dbReference>
<gene>
    <name evidence="12" type="ORF">FA09DRAFT_327632</name>
</gene>
<dbReference type="Pfam" id="PF22622">
    <property type="entry name" value="MFE-2_hydrat-2_N"/>
    <property type="match status" value="1"/>
</dbReference>
<organism evidence="12 13">
    <name type="scientific">Tilletiopsis washingtonensis</name>
    <dbReference type="NCBI Taxonomy" id="58919"/>
    <lineage>
        <taxon>Eukaryota</taxon>
        <taxon>Fungi</taxon>
        <taxon>Dikarya</taxon>
        <taxon>Basidiomycota</taxon>
        <taxon>Ustilaginomycotina</taxon>
        <taxon>Exobasidiomycetes</taxon>
        <taxon>Entylomatales</taxon>
        <taxon>Entylomatales incertae sedis</taxon>
        <taxon>Tilletiopsis</taxon>
    </lineage>
</organism>
<comment type="subcellular location">
    <subcellularLocation>
        <location evidence="1">Peroxisome</location>
    </subcellularLocation>
</comment>
<evidence type="ECO:0000313" key="13">
    <source>
        <dbReference type="Proteomes" id="UP000245946"/>
    </source>
</evidence>
<dbReference type="InterPro" id="IPR057326">
    <property type="entry name" value="KR_dom"/>
</dbReference>
<dbReference type="PANTHER" id="PTHR45024">
    <property type="entry name" value="DEHYDROGENASES, SHORT CHAIN"/>
    <property type="match status" value="1"/>
</dbReference>
<dbReference type="InterPro" id="IPR051687">
    <property type="entry name" value="Peroxisomal_Beta-Oxidation"/>
</dbReference>
<dbReference type="SUPFAM" id="SSF51735">
    <property type="entry name" value="NAD(P)-binding Rossmann-fold domains"/>
    <property type="match status" value="2"/>
</dbReference>
<sequence>MSFPATENGKLSMKGRVAIITGAGNGIGRAYAMSMAARGAKVVINDLGPSTQDKNRKAAEVVVEEITKLGGEAIANLDSNLDGAKIVKQAMDKWGRVDILVNNAGILRDKSFKSMSDKEWDAITAVHITGSFACAHAAWPIMRQQKYGRIINISSAAGIYGNFGQANYSAAKMSMISFTKTLAIEGARYNILANCIAPIAASQMLASVMPPEVLENLKPEFVAPLVTFLCSASNEETTGQIIESGAGFMAALRRQRTRGAVFKTDDSFTPSAVQARVDEILDFDESPSYPEKITDANYLELLERAKEADTNKQGDEVRFDGKTVLVTGAGAGLGKAYSLMFAKLGASVVVNDFSADAANAVVEEIKKAGGKAAPAVGSVEDGEKIVKAATDAFGSLHVVINNAGILRDKSFASMVEKEWHDVMNTHLRGTYSICKAAWPIFIEQKYGRIVNTTSAVGIYGNFGQTNYSTAKGAITGFTQTLAIEGQKYNILANTIAPNAGTAMTSTIWPQEMVDAFKPAYVAPAVGYLASEANTEHTKLLWEVSGGWIAAVRWQRAGGHAFSFSRELKPEAVQKRLPEIFSFDAENASFPASNQEAMMQIMDNIGNAGEDEGDDDDAAGEDDNSDPEDSDLVKEAKSQKIDESEFTWGERDSILYNLGIGARAEERKYTFEQDDEFQVVPTFAVIPQFVAGASLPLDFLPNFSPMMLLHGEQHFKILREGGLPTEGSVINKPSLVEVLDKGKAAAVTSCVKSYDKSSGELVMVNHSTVFIRGSGGFGGRKSPKERGAVTAANKPPSRKPDAVLSHKTTTDQAALYRLSGDYNPLHIDPDFSKVGGFENPILHGLCSYGISGKLLADKFGPFNEMKARFLGVVYPGETLEVSAWKEGKTVIFTTKVVERDAPALGAAAVQLV</sequence>
<dbReference type="FunFam" id="3.40.50.720:FF:000084">
    <property type="entry name" value="Short-chain dehydrogenase reductase"/>
    <property type="match status" value="2"/>
</dbReference>
<dbReference type="PANTHER" id="PTHR45024:SF2">
    <property type="entry name" value="SCP2 DOMAIN-CONTAINING PROTEIN"/>
    <property type="match status" value="1"/>
</dbReference>
<dbReference type="SMART" id="SM00822">
    <property type="entry name" value="PKS_KR"/>
    <property type="match status" value="1"/>
</dbReference>
<evidence type="ECO:0000256" key="5">
    <source>
        <dbReference type="ARBA" id="ARBA00022857"/>
    </source>
</evidence>
<dbReference type="InterPro" id="IPR054357">
    <property type="entry name" value="MFE-2_N"/>
</dbReference>
<evidence type="ECO:0000256" key="2">
    <source>
        <dbReference type="ARBA" id="ARBA00005005"/>
    </source>
</evidence>
<dbReference type="InterPro" id="IPR029069">
    <property type="entry name" value="HotDog_dom_sf"/>
</dbReference>
<dbReference type="Gene3D" id="3.10.129.10">
    <property type="entry name" value="Hotdog Thioesterase"/>
    <property type="match status" value="1"/>
</dbReference>
<protein>
    <submittedName>
        <fullName evidence="12">Putative multifunctional beta-oxidation protein</fullName>
    </submittedName>
</protein>
<dbReference type="PRINTS" id="PR00080">
    <property type="entry name" value="SDRFAMILY"/>
</dbReference>
<dbReference type="STRING" id="58919.A0A316ZI22"/>
<evidence type="ECO:0000256" key="10">
    <source>
        <dbReference type="SAM" id="MobiDB-lite"/>
    </source>
</evidence>
<dbReference type="InterPro" id="IPR002347">
    <property type="entry name" value="SDR_fam"/>
</dbReference>
<dbReference type="GO" id="GO:0004300">
    <property type="term" value="F:enoyl-CoA hydratase activity"/>
    <property type="evidence" value="ECO:0007669"/>
    <property type="project" value="UniProtKB-ARBA"/>
</dbReference>
<dbReference type="Gene3D" id="3.40.50.720">
    <property type="entry name" value="NAD(P)-binding Rossmann-like Domain"/>
    <property type="match status" value="2"/>
</dbReference>
<dbReference type="GO" id="GO:0005777">
    <property type="term" value="C:peroxisome"/>
    <property type="evidence" value="ECO:0007669"/>
    <property type="project" value="UniProtKB-SubCell"/>
</dbReference>
<feature type="domain" description="Ketoreductase" evidence="11">
    <location>
        <begin position="16"/>
        <end position="202"/>
    </location>
</feature>
<evidence type="ECO:0000256" key="1">
    <source>
        <dbReference type="ARBA" id="ARBA00004275"/>
    </source>
</evidence>
<evidence type="ECO:0000256" key="7">
    <source>
        <dbReference type="ARBA" id="ARBA00023098"/>
    </source>
</evidence>
<dbReference type="InterPro" id="IPR020904">
    <property type="entry name" value="Sc_DH/Rdtase_CS"/>
</dbReference>
<dbReference type="PROSITE" id="PS00061">
    <property type="entry name" value="ADH_SHORT"/>
    <property type="match status" value="2"/>
</dbReference>
<keyword evidence="7" id="KW-0443">Lipid metabolism</keyword>
<keyword evidence="5" id="KW-0521">NADP</keyword>
<comment type="pathway">
    <text evidence="2">Lipid metabolism; fatty acid beta-oxidation.</text>
</comment>
<dbReference type="SUPFAM" id="SSF54637">
    <property type="entry name" value="Thioesterase/thiol ester dehydrase-isomerase"/>
    <property type="match status" value="2"/>
</dbReference>